<keyword evidence="3" id="KW-1185">Reference proteome</keyword>
<evidence type="ECO:0000313" key="2">
    <source>
        <dbReference type="EMBL" id="KAF1943492.1"/>
    </source>
</evidence>
<dbReference type="Proteomes" id="UP000800038">
    <property type="component" value="Unassembled WGS sequence"/>
</dbReference>
<dbReference type="EMBL" id="ML976024">
    <property type="protein sequence ID" value="KAF1943492.1"/>
    <property type="molecule type" value="Genomic_DNA"/>
</dbReference>
<feature type="compositionally biased region" description="Acidic residues" evidence="1">
    <location>
        <begin position="161"/>
        <end position="170"/>
    </location>
</feature>
<dbReference type="AlphaFoldDB" id="A0A6A5SUW9"/>
<proteinExistence type="predicted"/>
<evidence type="ECO:0000313" key="3">
    <source>
        <dbReference type="Proteomes" id="UP000800038"/>
    </source>
</evidence>
<name>A0A6A5SUW9_9PLEO</name>
<feature type="compositionally biased region" description="Basic and acidic residues" evidence="1">
    <location>
        <begin position="186"/>
        <end position="201"/>
    </location>
</feature>
<reference evidence="2" key="1">
    <citation type="journal article" date="2020" name="Stud. Mycol.">
        <title>101 Dothideomycetes genomes: a test case for predicting lifestyles and emergence of pathogens.</title>
        <authorList>
            <person name="Haridas S."/>
            <person name="Albert R."/>
            <person name="Binder M."/>
            <person name="Bloem J."/>
            <person name="Labutti K."/>
            <person name="Salamov A."/>
            <person name="Andreopoulos B."/>
            <person name="Baker S."/>
            <person name="Barry K."/>
            <person name="Bills G."/>
            <person name="Bluhm B."/>
            <person name="Cannon C."/>
            <person name="Castanera R."/>
            <person name="Culley D."/>
            <person name="Daum C."/>
            <person name="Ezra D."/>
            <person name="Gonzalez J."/>
            <person name="Henrissat B."/>
            <person name="Kuo A."/>
            <person name="Liang C."/>
            <person name="Lipzen A."/>
            <person name="Lutzoni F."/>
            <person name="Magnuson J."/>
            <person name="Mondo S."/>
            <person name="Nolan M."/>
            <person name="Ohm R."/>
            <person name="Pangilinan J."/>
            <person name="Park H.-J."/>
            <person name="Ramirez L."/>
            <person name="Alfaro M."/>
            <person name="Sun H."/>
            <person name="Tritt A."/>
            <person name="Yoshinaga Y."/>
            <person name="Zwiers L.-H."/>
            <person name="Turgeon B."/>
            <person name="Goodwin S."/>
            <person name="Spatafora J."/>
            <person name="Crous P."/>
            <person name="Grigoriev I."/>
        </authorList>
    </citation>
    <scope>NUCLEOTIDE SEQUENCE</scope>
    <source>
        <strain evidence="2">CBS 161.51</strain>
    </source>
</reference>
<sequence length="201" mass="23565">MSHKSRHPEARKIQQSLLQDEEELDVKKLWGENIGTLRWRPHIRNISTMDAQTKLHECWHCNCYIKAFHLAYCTAIVRNKVGVLDFCGERFHVRSASGCAHHPFSADYNKYYQAALKHGTTSIPQPVISTEDQYRLMQEMGFISVHQLLEFQDGQIEEAVEEDANVNDEEPWTKYTKKTRRRRKSPGREKTKPTQEKKLPR</sequence>
<feature type="region of interest" description="Disordered" evidence="1">
    <location>
        <begin position="161"/>
        <end position="201"/>
    </location>
</feature>
<protein>
    <submittedName>
        <fullName evidence="2">Uncharacterized protein</fullName>
    </submittedName>
</protein>
<organism evidence="2 3">
    <name type="scientific">Clathrospora elynae</name>
    <dbReference type="NCBI Taxonomy" id="706981"/>
    <lineage>
        <taxon>Eukaryota</taxon>
        <taxon>Fungi</taxon>
        <taxon>Dikarya</taxon>
        <taxon>Ascomycota</taxon>
        <taxon>Pezizomycotina</taxon>
        <taxon>Dothideomycetes</taxon>
        <taxon>Pleosporomycetidae</taxon>
        <taxon>Pleosporales</taxon>
        <taxon>Diademaceae</taxon>
        <taxon>Clathrospora</taxon>
    </lineage>
</organism>
<accession>A0A6A5SUW9</accession>
<dbReference type="OrthoDB" id="3682293at2759"/>
<gene>
    <name evidence="2" type="ORF">EJ02DRAFT_464846</name>
</gene>
<evidence type="ECO:0000256" key="1">
    <source>
        <dbReference type="SAM" id="MobiDB-lite"/>
    </source>
</evidence>
<feature type="compositionally biased region" description="Basic residues" evidence="1">
    <location>
        <begin position="175"/>
        <end position="185"/>
    </location>
</feature>